<dbReference type="InterPro" id="IPR058636">
    <property type="entry name" value="Beta-barrel_YknX"/>
</dbReference>
<dbReference type="GO" id="GO:0030313">
    <property type="term" value="C:cell envelope"/>
    <property type="evidence" value="ECO:0007669"/>
    <property type="project" value="UniProtKB-SubCell"/>
</dbReference>
<dbReference type="Pfam" id="PF25990">
    <property type="entry name" value="Beta-barrel_YknX"/>
    <property type="match status" value="1"/>
</dbReference>
<feature type="coiled-coil region" evidence="3">
    <location>
        <begin position="163"/>
        <end position="197"/>
    </location>
</feature>
<evidence type="ECO:0000259" key="6">
    <source>
        <dbReference type="Pfam" id="PF25990"/>
    </source>
</evidence>
<dbReference type="InterPro" id="IPR050465">
    <property type="entry name" value="UPF0194_transport"/>
</dbReference>
<comment type="caution">
    <text evidence="7">The sequence shown here is derived from an EMBL/GenBank/DDBJ whole genome shotgun (WGS) entry which is preliminary data.</text>
</comment>
<keyword evidence="4" id="KW-1133">Transmembrane helix</keyword>
<gene>
    <name evidence="7" type="ORF">D3H55_06415</name>
</gene>
<dbReference type="PANTHER" id="PTHR32347:SF14">
    <property type="entry name" value="EFFLUX SYSTEM COMPONENT YKNX-RELATED"/>
    <property type="match status" value="1"/>
</dbReference>
<evidence type="ECO:0000256" key="1">
    <source>
        <dbReference type="ARBA" id="ARBA00004196"/>
    </source>
</evidence>
<evidence type="ECO:0000256" key="3">
    <source>
        <dbReference type="SAM" id="Coils"/>
    </source>
</evidence>
<dbReference type="PANTHER" id="PTHR32347">
    <property type="entry name" value="EFFLUX SYSTEM COMPONENT YKNX-RELATED"/>
    <property type="match status" value="1"/>
</dbReference>
<dbReference type="Pfam" id="PF25984">
    <property type="entry name" value="BSH_YknX"/>
    <property type="match status" value="1"/>
</dbReference>
<keyword evidence="4" id="KW-0472">Membrane</keyword>
<sequence>MKKFKLYIILFLSIVFVSVNIYFIEKADSKVSRTSYVEDWKDVTTSNLKKQVMKTGMIAAGEEKNIYFDRAGNGAFEEFLVKEGDSVKAGTPLFSYEVEDRGVEASYVESEIQQLEDEIDSIENHIDDLDELKPVYSPLPSFSSAGDDKNEDKSIEASNLEIESSIETEIAGKELEISRLEDKINHLERQLTDLESEETSISVVSETEGIVKSVSEELNNPLIVISSNSRIAEGTLNETETLEVTEGQEVAISSAGITGKLEGTISSISELPEKEPANDNLSEYRFRVELEKNKEKLLPGYHISMNITTKEAEDAMTVSEKHIIREGPQKKYLFLMTEKGKVEKRTIETGLSVDGKTAVTKGLKKGETYIREPLLFIEDKAEFVTPLQVDELSWKDIKGSDRHTILKNMLLGVLER</sequence>
<dbReference type="Gene3D" id="1.10.287.510">
    <property type="entry name" value="Helix hairpin bin"/>
    <property type="match status" value="1"/>
</dbReference>
<organism evidence="7 8">
    <name type="scientific">Bacillus salacetis</name>
    <dbReference type="NCBI Taxonomy" id="2315464"/>
    <lineage>
        <taxon>Bacteria</taxon>
        <taxon>Bacillati</taxon>
        <taxon>Bacillota</taxon>
        <taxon>Bacilli</taxon>
        <taxon>Bacillales</taxon>
        <taxon>Bacillaceae</taxon>
        <taxon>Bacillus</taxon>
    </lineage>
</organism>
<dbReference type="Proteomes" id="UP000265801">
    <property type="component" value="Unassembled WGS sequence"/>
</dbReference>
<keyword evidence="4" id="KW-0812">Transmembrane</keyword>
<proteinExistence type="predicted"/>
<dbReference type="Gene3D" id="2.40.30.170">
    <property type="match status" value="1"/>
</dbReference>
<evidence type="ECO:0000313" key="8">
    <source>
        <dbReference type="Proteomes" id="UP000265801"/>
    </source>
</evidence>
<dbReference type="EMBL" id="QXIR01000006">
    <property type="protein sequence ID" value="RIW36088.1"/>
    <property type="molecule type" value="Genomic_DNA"/>
</dbReference>
<evidence type="ECO:0000259" key="5">
    <source>
        <dbReference type="Pfam" id="PF25984"/>
    </source>
</evidence>
<feature type="coiled-coil region" evidence="3">
    <location>
        <begin position="105"/>
        <end position="132"/>
    </location>
</feature>
<accession>A0A3A1R2F4</accession>
<dbReference type="OrthoDB" id="2446145at2"/>
<reference evidence="7 8" key="1">
    <citation type="submission" date="2018-09" db="EMBL/GenBank/DDBJ databases">
        <title>Bacillus saliacetes sp. nov., isolated from Thai shrimp paste (Ka-pi).</title>
        <authorList>
            <person name="Daroonpunt R."/>
            <person name="Tanasupawat S."/>
            <person name="Yiamsombut S."/>
        </authorList>
    </citation>
    <scope>NUCLEOTIDE SEQUENCE [LARGE SCALE GENOMIC DNA]</scope>
    <source>
        <strain evidence="7 8">SKP7-4</strain>
    </source>
</reference>
<dbReference type="RefSeq" id="WP_119546092.1">
    <property type="nucleotide sequence ID" value="NZ_QXIR01000006.1"/>
</dbReference>
<feature type="transmembrane region" description="Helical" evidence="4">
    <location>
        <begin position="6"/>
        <end position="24"/>
    </location>
</feature>
<dbReference type="InterPro" id="IPR058639">
    <property type="entry name" value="BSH_YknX-like"/>
</dbReference>
<dbReference type="Gene3D" id="2.40.420.20">
    <property type="match status" value="1"/>
</dbReference>
<evidence type="ECO:0000256" key="4">
    <source>
        <dbReference type="SAM" id="Phobius"/>
    </source>
</evidence>
<keyword evidence="2 3" id="KW-0175">Coiled coil</keyword>
<dbReference type="AlphaFoldDB" id="A0A3A1R2F4"/>
<evidence type="ECO:0000313" key="7">
    <source>
        <dbReference type="EMBL" id="RIW36088.1"/>
    </source>
</evidence>
<comment type="subcellular location">
    <subcellularLocation>
        <location evidence="1">Cell envelope</location>
    </subcellularLocation>
</comment>
<feature type="domain" description="YknX-like beta-barrel" evidence="6">
    <location>
        <begin position="232"/>
        <end position="307"/>
    </location>
</feature>
<evidence type="ECO:0000256" key="2">
    <source>
        <dbReference type="ARBA" id="ARBA00023054"/>
    </source>
</evidence>
<keyword evidence="8" id="KW-1185">Reference proteome</keyword>
<protein>
    <submittedName>
        <fullName evidence="7">HlyD family efflux transporter periplasmic adaptor subunit</fullName>
    </submittedName>
</protein>
<name>A0A3A1R2F4_9BACI</name>
<feature type="domain" description="YknX-like barrel-sandwich hybrid" evidence="5">
    <location>
        <begin position="65"/>
        <end position="218"/>
    </location>
</feature>